<dbReference type="HOGENOM" id="CLU_672030_0_0_9"/>
<dbReference type="Pfam" id="PF13023">
    <property type="entry name" value="HD_3"/>
    <property type="match status" value="1"/>
</dbReference>
<keyword evidence="2" id="KW-0378">Hydrolase</keyword>
<dbReference type="AlphaFoldDB" id="W8U8A1"/>
<dbReference type="STRING" id="1286171.EAL2_c18090"/>
<proteinExistence type="predicted"/>
<dbReference type="PATRIC" id="fig|1286171.3.peg.1768"/>
<dbReference type="Proteomes" id="UP000019591">
    <property type="component" value="Chromosome"/>
</dbReference>
<gene>
    <name evidence="2" type="ORF">EAL2_c18090</name>
</gene>
<name>W8U8A1_PEPAC</name>
<evidence type="ECO:0000313" key="2">
    <source>
        <dbReference type="EMBL" id="AHM57101.1"/>
    </source>
</evidence>
<dbReference type="Gene3D" id="1.10.3210.10">
    <property type="entry name" value="Hypothetical protein af1432"/>
    <property type="match status" value="2"/>
</dbReference>
<dbReference type="eggNOG" id="COG1896">
    <property type="taxonomic scope" value="Bacteria"/>
</dbReference>
<dbReference type="InterPro" id="IPR006674">
    <property type="entry name" value="HD_domain"/>
</dbReference>
<dbReference type="GO" id="GO:0016787">
    <property type="term" value="F:hydrolase activity"/>
    <property type="evidence" value="ECO:0007669"/>
    <property type="project" value="UniProtKB-KW"/>
</dbReference>
<organism evidence="2 3">
    <name type="scientific">Peptoclostridium acidaminophilum DSM 3953</name>
    <dbReference type="NCBI Taxonomy" id="1286171"/>
    <lineage>
        <taxon>Bacteria</taxon>
        <taxon>Bacillati</taxon>
        <taxon>Bacillota</taxon>
        <taxon>Clostridia</taxon>
        <taxon>Peptostreptococcales</taxon>
        <taxon>Peptoclostridiaceae</taxon>
        <taxon>Peptoclostridium</taxon>
    </lineage>
</organism>
<protein>
    <submittedName>
        <fullName evidence="2">Hydrolase</fullName>
    </submittedName>
</protein>
<evidence type="ECO:0000313" key="3">
    <source>
        <dbReference type="Proteomes" id="UP000019591"/>
    </source>
</evidence>
<evidence type="ECO:0000259" key="1">
    <source>
        <dbReference type="Pfam" id="PF13023"/>
    </source>
</evidence>
<dbReference type="SUPFAM" id="SSF109604">
    <property type="entry name" value="HD-domain/PDEase-like"/>
    <property type="match status" value="2"/>
</dbReference>
<accession>W8U8A1</accession>
<sequence>MRPRMRAETRLSHLNMKAVIAIRKGLILKLFDAAYMQRWNDHLRPFDLIELDKQGHKMVVAYFIGKHEEGREGFDWIQVIEGAIFDLLQRIVITDIKPPVFYRIKQDEEKYKRLNSFVLAELDTVISSMGSDFKGRFESHLAGNISKASADVLEAAHSYASYWEFGIIERMNPDAFELEHIRDDFVRKIESYRFLEGMRLILDDKKSRSFIDICGRLRYQNRWAQLHRIPRTSVLAHSAYVAMLSYIFSLEMGACPRRCVNNFFTGLFHDLPEVFTRDIISPVKRSIEGLEELIKDIERENMEKVIYPLLPKAHCEDIQRFTQDEFDDEIVFDAKRIGKTIGEIDREFNLDIYSPRDGKAVRAADRLAAFIEAYSAIQNGCVSMDFRKAALSIRSEYENTKLGRLDLGSLYADF</sequence>
<feature type="domain" description="HD" evidence="1">
    <location>
        <begin position="214"/>
        <end position="376"/>
    </location>
</feature>
<keyword evidence="3" id="KW-1185">Reference proteome</keyword>
<dbReference type="EMBL" id="CP007452">
    <property type="protein sequence ID" value="AHM57101.1"/>
    <property type="molecule type" value="Genomic_DNA"/>
</dbReference>
<reference evidence="2 3" key="1">
    <citation type="journal article" date="2014" name="Genome Announc.">
        <title>Complete Genome Sequence of Amino Acid-Utilizing Eubacterium acidaminophilum al-2 (DSM 3953).</title>
        <authorList>
            <person name="Poehlein A."/>
            <person name="Andreesen J.R."/>
            <person name="Daniel R."/>
        </authorList>
    </citation>
    <scope>NUCLEOTIDE SEQUENCE [LARGE SCALE GENOMIC DNA]</scope>
    <source>
        <strain evidence="2 3">DSM 3953</strain>
    </source>
</reference>
<dbReference type="KEGG" id="eac:EAL2_c18090"/>